<protein>
    <submittedName>
        <fullName evidence="1">14679_t:CDS:1</fullName>
    </submittedName>
</protein>
<evidence type="ECO:0000313" key="2">
    <source>
        <dbReference type="Proteomes" id="UP000789525"/>
    </source>
</evidence>
<dbReference type="EMBL" id="CAJVPT010005441">
    <property type="protein sequence ID" value="CAG8520119.1"/>
    <property type="molecule type" value="Genomic_DNA"/>
</dbReference>
<sequence length="53" mass="6202">MYCLHRIALLQNSVFLMVLWGQEEKKDLGIGKERHLLSGVDLPLKSYYARRLV</sequence>
<organism evidence="1 2">
    <name type="scientific">Acaulospora colombiana</name>
    <dbReference type="NCBI Taxonomy" id="27376"/>
    <lineage>
        <taxon>Eukaryota</taxon>
        <taxon>Fungi</taxon>
        <taxon>Fungi incertae sedis</taxon>
        <taxon>Mucoromycota</taxon>
        <taxon>Glomeromycotina</taxon>
        <taxon>Glomeromycetes</taxon>
        <taxon>Diversisporales</taxon>
        <taxon>Acaulosporaceae</taxon>
        <taxon>Acaulospora</taxon>
    </lineage>
</organism>
<comment type="caution">
    <text evidence="1">The sequence shown here is derived from an EMBL/GenBank/DDBJ whole genome shotgun (WGS) entry which is preliminary data.</text>
</comment>
<dbReference type="Proteomes" id="UP000789525">
    <property type="component" value="Unassembled WGS sequence"/>
</dbReference>
<accession>A0ACA9LAM0</accession>
<reference evidence="1" key="1">
    <citation type="submission" date="2021-06" db="EMBL/GenBank/DDBJ databases">
        <authorList>
            <person name="Kallberg Y."/>
            <person name="Tangrot J."/>
            <person name="Rosling A."/>
        </authorList>
    </citation>
    <scope>NUCLEOTIDE SEQUENCE</scope>
    <source>
        <strain evidence="1">CL356</strain>
    </source>
</reference>
<evidence type="ECO:0000313" key="1">
    <source>
        <dbReference type="EMBL" id="CAG8520119.1"/>
    </source>
</evidence>
<name>A0ACA9LAM0_9GLOM</name>
<proteinExistence type="predicted"/>
<keyword evidence="2" id="KW-1185">Reference proteome</keyword>
<gene>
    <name evidence="1" type="ORF">ACOLOM_LOCUS3614</name>
</gene>